<evidence type="ECO:0008006" key="5">
    <source>
        <dbReference type="Google" id="ProtNLM"/>
    </source>
</evidence>
<keyword evidence="4" id="KW-1185">Reference proteome</keyword>
<feature type="region of interest" description="Disordered" evidence="2">
    <location>
        <begin position="514"/>
        <end position="602"/>
    </location>
</feature>
<dbReference type="AlphaFoldDB" id="A0A6L2P8S0"/>
<dbReference type="EMBL" id="BLKM01009892">
    <property type="protein sequence ID" value="GFG28629.1"/>
    <property type="molecule type" value="Genomic_DNA"/>
</dbReference>
<dbReference type="OrthoDB" id="5978806at2759"/>
<evidence type="ECO:0000313" key="4">
    <source>
        <dbReference type="Proteomes" id="UP000502823"/>
    </source>
</evidence>
<evidence type="ECO:0000256" key="2">
    <source>
        <dbReference type="SAM" id="MobiDB-lite"/>
    </source>
</evidence>
<gene>
    <name evidence="3" type="ORF">Cfor_05667</name>
</gene>
<dbReference type="PANTHER" id="PTHR33538">
    <property type="entry name" value="PROTEIN GAMETE EXPRESSED 1"/>
    <property type="match status" value="1"/>
</dbReference>
<keyword evidence="1" id="KW-0175">Coiled coil</keyword>
<evidence type="ECO:0000313" key="3">
    <source>
        <dbReference type="EMBL" id="GFG28629.1"/>
    </source>
</evidence>
<feature type="coiled-coil region" evidence="1">
    <location>
        <begin position="250"/>
        <end position="288"/>
    </location>
</feature>
<dbReference type="PANTHER" id="PTHR33538:SF1">
    <property type="entry name" value="PROTEIN BRAMBLEBERRY"/>
    <property type="match status" value="1"/>
</dbReference>
<dbReference type="Proteomes" id="UP000502823">
    <property type="component" value="Unassembled WGS sequence"/>
</dbReference>
<name>A0A6L2P8S0_COPFO</name>
<evidence type="ECO:0000256" key="1">
    <source>
        <dbReference type="SAM" id="Coils"/>
    </source>
</evidence>
<dbReference type="InParanoid" id="A0A6L2P8S0"/>
<dbReference type="InterPro" id="IPR040346">
    <property type="entry name" value="GEX1/Brambleberry"/>
</dbReference>
<proteinExistence type="predicted"/>
<reference evidence="4" key="1">
    <citation type="submission" date="2020-01" db="EMBL/GenBank/DDBJ databases">
        <title>Draft genome sequence of the Termite Coptotermes fromosanus.</title>
        <authorList>
            <person name="Itakura S."/>
            <person name="Yosikawa Y."/>
            <person name="Umezawa K."/>
        </authorList>
    </citation>
    <scope>NUCLEOTIDE SEQUENCE [LARGE SCALE GENOMIC DNA]</scope>
</reference>
<sequence>MLSLKHSITSRSFKAWVLYLLVLLVRTGDTSLLEWVWGRSQDDASTKPKIGDVPVVKIPFEVTTEDEKFLQEAKKYTGLKLSDLDACQHHVKEELAKLSVNLLNCQSAAEGRQQFPCTSKMSLRECTSPMDADMWNTYHLMNNRARAVCYAARQQQFRALSEMTVNKLMDSAHNQLNTMNSLKEGQQKLEMLTANTMESVSLGHQSLMDQQEKLRATQHNIQDFVAMNLRQLTREKALIAAGHRELAKMTEDVKKKLDEASADLKRQIDERRENHRQLLEDLDTILEQVSLIWQRIDRGTQEILAQHASAAAQYNSTLHKLTQINITVNFLLDLLDKTRHELDERLGWLTNLMGGTGNQLDHLYSCVLHVLYLIVGMITTSFIGAPTSTRALLLVLVPVNLAATYYHGDSAALDFPSMTVVICVSTAVMYTIQRALSYWTSEQSGPIYYLNGSQPQPLSNGFISSPLSPVKPVTPVMARSSFVNRLQLFTVDMLRRFNSAVRWATLRKSLLAADSSKEDRSSNDRNCIPTLVPSSNIGEDSSDSDGDSDEMAPTDNFPKGPAYSNYGSSDFLHVQTGTSTLRQRSSTPLYSAETSMYTSLHR</sequence>
<accession>A0A6L2P8S0</accession>
<protein>
    <recommendedName>
        <fullName evidence="5">Protein brambleberry</fullName>
    </recommendedName>
</protein>
<feature type="compositionally biased region" description="Polar residues" evidence="2">
    <location>
        <begin position="575"/>
        <end position="602"/>
    </location>
</feature>
<comment type="caution">
    <text evidence="3">The sequence shown here is derived from an EMBL/GenBank/DDBJ whole genome shotgun (WGS) entry which is preliminary data.</text>
</comment>
<organism evidence="3 4">
    <name type="scientific">Coptotermes formosanus</name>
    <name type="common">Formosan subterranean termite</name>
    <dbReference type="NCBI Taxonomy" id="36987"/>
    <lineage>
        <taxon>Eukaryota</taxon>
        <taxon>Metazoa</taxon>
        <taxon>Ecdysozoa</taxon>
        <taxon>Arthropoda</taxon>
        <taxon>Hexapoda</taxon>
        <taxon>Insecta</taxon>
        <taxon>Pterygota</taxon>
        <taxon>Neoptera</taxon>
        <taxon>Polyneoptera</taxon>
        <taxon>Dictyoptera</taxon>
        <taxon>Blattodea</taxon>
        <taxon>Blattoidea</taxon>
        <taxon>Termitoidae</taxon>
        <taxon>Rhinotermitidae</taxon>
        <taxon>Coptotermes</taxon>
    </lineage>
</organism>
<feature type="compositionally biased region" description="Acidic residues" evidence="2">
    <location>
        <begin position="540"/>
        <end position="552"/>
    </location>
</feature>